<dbReference type="InterPro" id="IPR046947">
    <property type="entry name" value="LytR-like"/>
</dbReference>
<evidence type="ECO:0000313" key="7">
    <source>
        <dbReference type="Proteomes" id="UP000824179"/>
    </source>
</evidence>
<feature type="domain" description="HTH LytTR-type" evidence="5">
    <location>
        <begin position="69"/>
        <end position="144"/>
    </location>
</feature>
<dbReference type="GO" id="GO:0000156">
    <property type="term" value="F:phosphorelay response regulator activity"/>
    <property type="evidence" value="ECO:0007669"/>
    <property type="project" value="InterPro"/>
</dbReference>
<dbReference type="InterPro" id="IPR007492">
    <property type="entry name" value="LytTR_DNA-bd_dom"/>
</dbReference>
<reference evidence="6" key="1">
    <citation type="submission" date="2020-10" db="EMBL/GenBank/DDBJ databases">
        <authorList>
            <person name="Gilroy R."/>
        </authorList>
    </citation>
    <scope>NUCLEOTIDE SEQUENCE</scope>
    <source>
        <strain evidence="6">ChiW25-3613</strain>
    </source>
</reference>
<evidence type="ECO:0000259" key="4">
    <source>
        <dbReference type="PROSITE" id="PS50110"/>
    </source>
</evidence>
<dbReference type="Gene3D" id="2.40.50.1020">
    <property type="entry name" value="LytTr DNA-binding domain"/>
    <property type="match status" value="1"/>
</dbReference>
<dbReference type="SUPFAM" id="SSF52172">
    <property type="entry name" value="CheY-like"/>
    <property type="match status" value="1"/>
</dbReference>
<comment type="function">
    <text evidence="2">May play the central regulatory role in sporulation. It may be an element of the effector pathway responsible for the activation of sporulation genes in response to nutritional stress. Spo0A may act in concert with spo0H (a sigma factor) to control the expression of some genes that are critical to the sporulation process.</text>
</comment>
<dbReference type="SMART" id="SM00850">
    <property type="entry name" value="LytTR"/>
    <property type="match status" value="1"/>
</dbReference>
<evidence type="ECO:0000259" key="5">
    <source>
        <dbReference type="PROSITE" id="PS50930"/>
    </source>
</evidence>
<feature type="domain" description="Response regulatory" evidence="4">
    <location>
        <begin position="3"/>
        <end position="148"/>
    </location>
</feature>
<dbReference type="EMBL" id="DVHB01000036">
    <property type="protein sequence ID" value="HIR39074.1"/>
    <property type="molecule type" value="Genomic_DNA"/>
</dbReference>
<dbReference type="GO" id="GO:0003677">
    <property type="term" value="F:DNA binding"/>
    <property type="evidence" value="ECO:0007669"/>
    <property type="project" value="InterPro"/>
</dbReference>
<name>A0A9D1DBA5_9FIRM</name>
<protein>
    <recommendedName>
        <fullName evidence="1">Stage 0 sporulation protein A homolog</fullName>
    </recommendedName>
</protein>
<feature type="modified residue" description="4-aspartylphosphate" evidence="3">
    <location>
        <position position="57"/>
    </location>
</feature>
<evidence type="ECO:0000256" key="3">
    <source>
        <dbReference type="PROSITE-ProRule" id="PRU00169"/>
    </source>
</evidence>
<sequence>MVKVVIVEDNQSDEDQLRDHLSRYERENGESFFITAYKSALDFLSAYKGDADMIFMDIELPDINGMDAAHRLIYHTDEGDFEVTGVLSKVEEKLIPFGFFRCNYCYLVNMNRVESVDKDSVMAGGDSLQISRSRKKDFLKALADYYGG</sequence>
<dbReference type="PANTHER" id="PTHR37299">
    <property type="entry name" value="TRANSCRIPTIONAL REGULATOR-RELATED"/>
    <property type="match status" value="1"/>
</dbReference>
<dbReference type="PROSITE" id="PS50930">
    <property type="entry name" value="HTH_LYTTR"/>
    <property type="match status" value="1"/>
</dbReference>
<gene>
    <name evidence="6" type="ORF">IAB90_01705</name>
</gene>
<evidence type="ECO:0000256" key="2">
    <source>
        <dbReference type="ARBA" id="ARBA00024867"/>
    </source>
</evidence>
<accession>A0A9D1DBA5</accession>
<dbReference type="InterPro" id="IPR011006">
    <property type="entry name" value="CheY-like_superfamily"/>
</dbReference>
<dbReference type="AlphaFoldDB" id="A0A9D1DBA5"/>
<keyword evidence="3" id="KW-0597">Phosphoprotein</keyword>
<dbReference type="CDD" id="cd00156">
    <property type="entry name" value="REC"/>
    <property type="match status" value="1"/>
</dbReference>
<evidence type="ECO:0000256" key="1">
    <source>
        <dbReference type="ARBA" id="ARBA00018672"/>
    </source>
</evidence>
<proteinExistence type="predicted"/>
<dbReference type="InterPro" id="IPR001789">
    <property type="entry name" value="Sig_transdc_resp-reg_receiver"/>
</dbReference>
<dbReference type="Proteomes" id="UP000824179">
    <property type="component" value="Unassembled WGS sequence"/>
</dbReference>
<reference evidence="6" key="2">
    <citation type="journal article" date="2021" name="PeerJ">
        <title>Extensive microbial diversity within the chicken gut microbiome revealed by metagenomics and culture.</title>
        <authorList>
            <person name="Gilroy R."/>
            <person name="Ravi A."/>
            <person name="Getino M."/>
            <person name="Pursley I."/>
            <person name="Horton D.L."/>
            <person name="Alikhan N.F."/>
            <person name="Baker D."/>
            <person name="Gharbi K."/>
            <person name="Hall N."/>
            <person name="Watson M."/>
            <person name="Adriaenssens E.M."/>
            <person name="Foster-Nyarko E."/>
            <person name="Jarju S."/>
            <person name="Secka A."/>
            <person name="Antonio M."/>
            <person name="Oren A."/>
            <person name="Chaudhuri R.R."/>
            <person name="La Ragione R."/>
            <person name="Hildebrand F."/>
            <person name="Pallen M.J."/>
        </authorList>
    </citation>
    <scope>NUCLEOTIDE SEQUENCE</scope>
    <source>
        <strain evidence="6">ChiW25-3613</strain>
    </source>
</reference>
<dbReference type="PANTHER" id="PTHR37299:SF1">
    <property type="entry name" value="STAGE 0 SPORULATION PROTEIN A HOMOLOG"/>
    <property type="match status" value="1"/>
</dbReference>
<dbReference type="Pfam" id="PF04397">
    <property type="entry name" value="LytTR"/>
    <property type="match status" value="1"/>
</dbReference>
<dbReference type="PROSITE" id="PS50110">
    <property type="entry name" value="RESPONSE_REGULATORY"/>
    <property type="match status" value="1"/>
</dbReference>
<organism evidence="6 7">
    <name type="scientific">Candidatus Coproplasma stercoripullorum</name>
    <dbReference type="NCBI Taxonomy" id="2840751"/>
    <lineage>
        <taxon>Bacteria</taxon>
        <taxon>Bacillati</taxon>
        <taxon>Bacillota</taxon>
        <taxon>Clostridia</taxon>
        <taxon>Eubacteriales</taxon>
        <taxon>Candidatus Coproplasma</taxon>
    </lineage>
</organism>
<comment type="caution">
    <text evidence="6">The sequence shown here is derived from an EMBL/GenBank/DDBJ whole genome shotgun (WGS) entry which is preliminary data.</text>
</comment>
<evidence type="ECO:0000313" key="6">
    <source>
        <dbReference type="EMBL" id="HIR39074.1"/>
    </source>
</evidence>